<reference evidence="11 12" key="1">
    <citation type="journal article" date="2023" name="Elife">
        <title>Identification of key yeast species and microbe-microbe interactions impacting larval growth of Drosophila in the wild.</title>
        <authorList>
            <person name="Mure A."/>
            <person name="Sugiura Y."/>
            <person name="Maeda R."/>
            <person name="Honda K."/>
            <person name="Sakurai N."/>
            <person name="Takahashi Y."/>
            <person name="Watada M."/>
            <person name="Katoh T."/>
            <person name="Gotoh A."/>
            <person name="Gotoh Y."/>
            <person name="Taniguchi I."/>
            <person name="Nakamura K."/>
            <person name="Hayashi T."/>
            <person name="Katayama T."/>
            <person name="Uemura T."/>
            <person name="Hattori Y."/>
        </authorList>
    </citation>
    <scope>NUCLEOTIDE SEQUENCE [LARGE SCALE GENOMIC DNA]</scope>
    <source>
        <strain evidence="11 12">SB-73</strain>
    </source>
</reference>
<evidence type="ECO:0000256" key="5">
    <source>
        <dbReference type="ARBA" id="ARBA00022723"/>
    </source>
</evidence>
<dbReference type="PRINTS" id="PR00458">
    <property type="entry name" value="PEROXIDASE"/>
</dbReference>
<dbReference type="GO" id="GO:0046872">
    <property type="term" value="F:metal ion binding"/>
    <property type="evidence" value="ECO:0007669"/>
    <property type="project" value="UniProtKB-UniRule"/>
</dbReference>
<dbReference type="InterPro" id="IPR002207">
    <property type="entry name" value="Peroxidase_I"/>
</dbReference>
<dbReference type="Gene3D" id="1.10.520.10">
    <property type="match status" value="1"/>
</dbReference>
<dbReference type="GO" id="GO:0004601">
    <property type="term" value="F:peroxidase activity"/>
    <property type="evidence" value="ECO:0007669"/>
    <property type="project" value="UniProtKB-KW"/>
</dbReference>
<keyword evidence="12" id="KW-1185">Reference proteome</keyword>
<dbReference type="SUPFAM" id="SSF48113">
    <property type="entry name" value="Heme-dependent peroxidases"/>
    <property type="match status" value="1"/>
</dbReference>
<name>A0AAV5RHZ5_STABA</name>
<evidence type="ECO:0000256" key="7">
    <source>
        <dbReference type="ARBA" id="ARBA00023004"/>
    </source>
</evidence>
<comment type="caution">
    <text evidence="11">The sequence shown here is derived from an EMBL/GenBank/DDBJ whole genome shotgun (WGS) entry which is preliminary data.</text>
</comment>
<evidence type="ECO:0000256" key="3">
    <source>
        <dbReference type="ARBA" id="ARBA00022559"/>
    </source>
</evidence>
<proteinExistence type="inferred from homology"/>
<keyword evidence="5" id="KW-0479">Metal-binding</keyword>
<dbReference type="FunFam" id="1.10.520.10:FF:000005">
    <property type="entry name" value="Cytochrome c peroxidase"/>
    <property type="match status" value="1"/>
</dbReference>
<keyword evidence="7" id="KW-0408">Iron</keyword>
<keyword evidence="6 9" id="KW-0560">Oxidoreductase</keyword>
<dbReference type="EC" id="1.11.1.-" evidence="9"/>
<dbReference type="EMBL" id="BTGC01000003">
    <property type="protein sequence ID" value="GMM51000.1"/>
    <property type="molecule type" value="Genomic_DNA"/>
</dbReference>
<evidence type="ECO:0000256" key="8">
    <source>
        <dbReference type="ARBA" id="ARBA00038574"/>
    </source>
</evidence>
<dbReference type="CDD" id="cd00691">
    <property type="entry name" value="ascorbate_peroxidase"/>
    <property type="match status" value="1"/>
</dbReference>
<dbReference type="GO" id="GO:0020037">
    <property type="term" value="F:heme binding"/>
    <property type="evidence" value="ECO:0007669"/>
    <property type="project" value="UniProtKB-UniRule"/>
</dbReference>
<evidence type="ECO:0000256" key="4">
    <source>
        <dbReference type="ARBA" id="ARBA00022617"/>
    </source>
</evidence>
<comment type="subunit">
    <text evidence="8">Forms a one-to-one complex with cytochrome c.</text>
</comment>
<dbReference type="InterPro" id="IPR002016">
    <property type="entry name" value="Haem_peroxidase"/>
</dbReference>
<evidence type="ECO:0000256" key="1">
    <source>
        <dbReference type="ARBA" id="ARBA00003917"/>
    </source>
</evidence>
<sequence>MSEHNYAAVAKSIISILPRKDYDDESLGPLLVRLAWHSCATYDMATNTGGSNGATMRFRMEADDEGNSGLETGRMFLEPIKRQYPWISYADLWILAGCVSIKALGGPKIKWRPGRVDFVDESLTPPNGRLPIASKGSDHVRNVFYRMGFNDQEIVCLMGAHNLGRTHPNRSGYDGPWVTNPIKFSNEFYKLLMTNDWQYTSSPTGRMQYYNHDKSLMMLPSDMVLVQDKKFRKYVKIYALDKQRFFNDFALAFHKLNELGVPRR</sequence>
<dbReference type="InterPro" id="IPR010255">
    <property type="entry name" value="Haem_peroxidase_sf"/>
</dbReference>
<evidence type="ECO:0000313" key="11">
    <source>
        <dbReference type="EMBL" id="GMM51000.1"/>
    </source>
</evidence>
<evidence type="ECO:0000256" key="6">
    <source>
        <dbReference type="ARBA" id="ARBA00023002"/>
    </source>
</evidence>
<gene>
    <name evidence="11" type="ORF">DASB73_019580</name>
</gene>
<keyword evidence="4" id="KW-0349">Heme</keyword>
<dbReference type="GO" id="GO:0000302">
    <property type="term" value="P:response to reactive oxygen species"/>
    <property type="evidence" value="ECO:0007669"/>
    <property type="project" value="TreeGrafter"/>
</dbReference>
<dbReference type="PANTHER" id="PTHR31356:SF36">
    <property type="entry name" value="L-ASCORBATE PEROXIDASE 3"/>
    <property type="match status" value="1"/>
</dbReference>
<evidence type="ECO:0000259" key="10">
    <source>
        <dbReference type="PROSITE" id="PS50873"/>
    </source>
</evidence>
<dbReference type="Proteomes" id="UP001362899">
    <property type="component" value="Unassembled WGS sequence"/>
</dbReference>
<dbReference type="PROSITE" id="PS00436">
    <property type="entry name" value="PEROXIDASE_2"/>
    <property type="match status" value="1"/>
</dbReference>
<dbReference type="AlphaFoldDB" id="A0AAV5RHZ5"/>
<evidence type="ECO:0000313" key="12">
    <source>
        <dbReference type="Proteomes" id="UP001362899"/>
    </source>
</evidence>
<dbReference type="GO" id="GO:0034599">
    <property type="term" value="P:cellular response to oxidative stress"/>
    <property type="evidence" value="ECO:0007669"/>
    <property type="project" value="InterPro"/>
</dbReference>
<keyword evidence="3 9" id="KW-0575">Peroxidase</keyword>
<comment type="similarity">
    <text evidence="2">Belongs to the peroxidase family. Cytochrome c peroxidase subfamily.</text>
</comment>
<dbReference type="InterPro" id="IPR019794">
    <property type="entry name" value="Peroxidases_AS"/>
</dbReference>
<protein>
    <recommendedName>
        <fullName evidence="9">Peroxidase</fullName>
        <ecNumber evidence="9">1.11.1.-</ecNumber>
    </recommendedName>
</protein>
<dbReference type="GO" id="GO:0042744">
    <property type="term" value="P:hydrogen peroxide catabolic process"/>
    <property type="evidence" value="ECO:0007669"/>
    <property type="project" value="TreeGrafter"/>
</dbReference>
<feature type="domain" description="Plant heme peroxidase family profile" evidence="10">
    <location>
        <begin position="24"/>
        <end position="264"/>
    </location>
</feature>
<comment type="function">
    <text evidence="1">Destroys radicals which are normally produced within the cells and which are toxic to biological systems.</text>
</comment>
<dbReference type="PROSITE" id="PS50873">
    <property type="entry name" value="PEROXIDASE_4"/>
    <property type="match status" value="1"/>
</dbReference>
<dbReference type="Gene3D" id="1.10.420.10">
    <property type="entry name" value="Peroxidase, domain 2"/>
    <property type="match status" value="1"/>
</dbReference>
<evidence type="ECO:0000256" key="2">
    <source>
        <dbReference type="ARBA" id="ARBA00005997"/>
    </source>
</evidence>
<accession>A0AAV5RHZ5</accession>
<dbReference type="PRINTS" id="PR00459">
    <property type="entry name" value="ASPEROXIDASE"/>
</dbReference>
<organism evidence="11 12">
    <name type="scientific">Starmerella bacillaris</name>
    <name type="common">Yeast</name>
    <name type="synonym">Candida zemplinina</name>
    <dbReference type="NCBI Taxonomy" id="1247836"/>
    <lineage>
        <taxon>Eukaryota</taxon>
        <taxon>Fungi</taxon>
        <taxon>Dikarya</taxon>
        <taxon>Ascomycota</taxon>
        <taxon>Saccharomycotina</taxon>
        <taxon>Dipodascomycetes</taxon>
        <taxon>Dipodascales</taxon>
        <taxon>Trichomonascaceae</taxon>
        <taxon>Starmerella</taxon>
    </lineage>
</organism>
<dbReference type="InterPro" id="IPR044831">
    <property type="entry name" value="Ccp1-like"/>
</dbReference>
<evidence type="ECO:0000256" key="9">
    <source>
        <dbReference type="RuleBase" id="RU363051"/>
    </source>
</evidence>
<dbReference type="Pfam" id="PF00141">
    <property type="entry name" value="peroxidase"/>
    <property type="match status" value="1"/>
</dbReference>
<dbReference type="PANTHER" id="PTHR31356">
    <property type="entry name" value="THYLAKOID LUMENAL 29 KDA PROTEIN, CHLOROPLASTIC-RELATED"/>
    <property type="match status" value="1"/>
</dbReference>
<dbReference type="FunFam" id="1.10.420.10:FF:000009">
    <property type="entry name" value="Ascorbate peroxidase"/>
    <property type="match status" value="1"/>
</dbReference>